<dbReference type="AlphaFoldDB" id="A0A0E9PEQ6"/>
<name>A0A0E9PEQ6_ANGAN</name>
<sequence>MHAGQKDLKCATISLYLFFRMQPFLGTLLIMT</sequence>
<dbReference type="EMBL" id="GBXM01105558">
    <property type="protein sequence ID" value="JAH03019.1"/>
    <property type="molecule type" value="Transcribed_RNA"/>
</dbReference>
<reference evidence="1" key="1">
    <citation type="submission" date="2014-11" db="EMBL/GenBank/DDBJ databases">
        <authorList>
            <person name="Amaro Gonzalez C."/>
        </authorList>
    </citation>
    <scope>NUCLEOTIDE SEQUENCE</scope>
</reference>
<evidence type="ECO:0000313" key="1">
    <source>
        <dbReference type="EMBL" id="JAH03019.1"/>
    </source>
</evidence>
<protein>
    <submittedName>
        <fullName evidence="1">Uncharacterized protein</fullName>
    </submittedName>
</protein>
<reference evidence="1" key="2">
    <citation type="journal article" date="2015" name="Fish Shellfish Immunol.">
        <title>Early steps in the European eel (Anguilla anguilla)-Vibrio vulnificus interaction in the gills: Role of the RtxA13 toxin.</title>
        <authorList>
            <person name="Callol A."/>
            <person name="Pajuelo D."/>
            <person name="Ebbesson L."/>
            <person name="Teles M."/>
            <person name="MacKenzie S."/>
            <person name="Amaro C."/>
        </authorList>
    </citation>
    <scope>NUCLEOTIDE SEQUENCE</scope>
</reference>
<accession>A0A0E9PEQ6</accession>
<organism evidence="1">
    <name type="scientific">Anguilla anguilla</name>
    <name type="common">European freshwater eel</name>
    <name type="synonym">Muraena anguilla</name>
    <dbReference type="NCBI Taxonomy" id="7936"/>
    <lineage>
        <taxon>Eukaryota</taxon>
        <taxon>Metazoa</taxon>
        <taxon>Chordata</taxon>
        <taxon>Craniata</taxon>
        <taxon>Vertebrata</taxon>
        <taxon>Euteleostomi</taxon>
        <taxon>Actinopterygii</taxon>
        <taxon>Neopterygii</taxon>
        <taxon>Teleostei</taxon>
        <taxon>Anguilliformes</taxon>
        <taxon>Anguillidae</taxon>
        <taxon>Anguilla</taxon>
    </lineage>
</organism>
<proteinExistence type="predicted"/>